<feature type="active site" evidence="2">
    <location>
        <position position="13"/>
    </location>
</feature>
<dbReference type="AlphaFoldDB" id="A0A1F7I733"/>
<dbReference type="GO" id="GO:0000287">
    <property type="term" value="F:magnesium ion binding"/>
    <property type="evidence" value="ECO:0007669"/>
    <property type="project" value="UniProtKB-UniRule"/>
</dbReference>
<evidence type="ECO:0000313" key="4">
    <source>
        <dbReference type="Proteomes" id="UP000179024"/>
    </source>
</evidence>
<sequence>MSNLPNHVAIISDGNRRWAKEKGKLPIEGHRAGAFALKKIITGLQKSGVHTITIWIFSTENWKRVSDQVAGLLGLFEKFADDYYKDAVESETRIIHLGRKDRLPKSLHDKIEKIEADTAQFTGKILNVALDYGGRDEMVRAINKIIASDERPQAITETDLAGQLDTAGQPYPEPDMIIRTGGEMRLSGFMIWQGAYSEYFFLDKYLPDVDDEDISQLLKEYEERKRRFGK</sequence>
<comment type="caution">
    <text evidence="2">Lacks conserved residue(s) required for the propagation of feature annotation.</text>
</comment>
<dbReference type="InterPro" id="IPR036424">
    <property type="entry name" value="UPP_synth-like_sf"/>
</dbReference>
<dbReference type="PANTHER" id="PTHR10291">
    <property type="entry name" value="DEHYDRODOLICHYL DIPHOSPHATE SYNTHASE FAMILY MEMBER"/>
    <property type="match status" value="1"/>
</dbReference>
<comment type="caution">
    <text evidence="3">The sequence shown here is derived from an EMBL/GenBank/DDBJ whole genome shotgun (WGS) entry which is preliminary data.</text>
</comment>
<proteinExistence type="inferred from homology"/>
<dbReference type="EMBL" id="MGAE01000024">
    <property type="protein sequence ID" value="OGK39186.1"/>
    <property type="molecule type" value="Genomic_DNA"/>
</dbReference>
<dbReference type="Gene3D" id="3.40.1180.10">
    <property type="entry name" value="Decaprenyl diphosphate synthase-like"/>
    <property type="match status" value="1"/>
</dbReference>
<evidence type="ECO:0000313" key="3">
    <source>
        <dbReference type="EMBL" id="OGK39186.1"/>
    </source>
</evidence>
<feature type="active site" description="Proton acceptor" evidence="2">
    <location>
        <position position="61"/>
    </location>
</feature>
<dbReference type="Pfam" id="PF01255">
    <property type="entry name" value="Prenyltransf"/>
    <property type="match status" value="1"/>
</dbReference>
<dbReference type="PROSITE" id="PS01066">
    <property type="entry name" value="UPP_SYNTHASE"/>
    <property type="match status" value="1"/>
</dbReference>
<feature type="binding site" evidence="2">
    <location>
        <position position="198"/>
    </location>
    <ligand>
        <name>Mg(2+)</name>
        <dbReference type="ChEBI" id="CHEBI:18420"/>
    </ligand>
</feature>
<dbReference type="CDD" id="cd00475">
    <property type="entry name" value="Cis_IPPS"/>
    <property type="match status" value="1"/>
</dbReference>
<accession>A0A1F7I733</accession>
<comment type="function">
    <text evidence="2">Catalyzes the condensation of isopentenyl diphosphate (IPP) with allylic pyrophosphates generating different type of terpenoids.</text>
</comment>
<protein>
    <recommendedName>
        <fullName evidence="2">Isoprenyl transferase</fullName>
        <ecNumber evidence="2">2.5.1.-</ecNumber>
    </recommendedName>
</protein>
<comment type="subunit">
    <text evidence="2">Homodimer.</text>
</comment>
<dbReference type="GO" id="GO:0016094">
    <property type="term" value="P:polyprenol biosynthetic process"/>
    <property type="evidence" value="ECO:0007669"/>
    <property type="project" value="TreeGrafter"/>
</dbReference>
<feature type="binding site" evidence="2">
    <location>
        <position position="179"/>
    </location>
    <ligand>
        <name>substrate</name>
    </ligand>
</feature>
<comment type="similarity">
    <text evidence="2">Belongs to the UPP synthase family.</text>
</comment>
<evidence type="ECO:0000256" key="2">
    <source>
        <dbReference type="HAMAP-Rule" id="MF_01139"/>
    </source>
</evidence>
<dbReference type="InterPro" id="IPR001441">
    <property type="entry name" value="UPP_synth-like"/>
</dbReference>
<feature type="binding site" evidence="2">
    <location>
        <position position="62"/>
    </location>
    <ligand>
        <name>substrate</name>
    </ligand>
</feature>
<feature type="binding site" evidence="2">
    <location>
        <begin position="14"/>
        <end position="17"/>
    </location>
    <ligand>
        <name>substrate</name>
    </ligand>
</feature>
<feature type="binding site" evidence="2">
    <location>
        <position position="64"/>
    </location>
    <ligand>
        <name>substrate</name>
    </ligand>
</feature>
<dbReference type="Proteomes" id="UP000179024">
    <property type="component" value="Unassembled WGS sequence"/>
</dbReference>
<keyword evidence="1 2" id="KW-0808">Transferase</keyword>
<feature type="binding site" evidence="2">
    <location>
        <position position="13"/>
    </location>
    <ligand>
        <name>Mg(2+)</name>
        <dbReference type="ChEBI" id="CHEBI:18420"/>
    </ligand>
</feature>
<keyword evidence="2" id="KW-0460">Magnesium</keyword>
<dbReference type="EC" id="2.5.1.-" evidence="2"/>
<feature type="binding site" evidence="2">
    <location>
        <begin position="185"/>
        <end position="187"/>
    </location>
    <ligand>
        <name>substrate</name>
    </ligand>
</feature>
<name>A0A1F7I733_9BACT</name>
<dbReference type="InterPro" id="IPR018520">
    <property type="entry name" value="UPP_synth-like_CS"/>
</dbReference>
<keyword evidence="2" id="KW-0479">Metal-binding</keyword>
<organism evidence="3 4">
    <name type="scientific">Candidatus Roizmanbacteria bacterium RIFCSPHIGHO2_12_FULL_44_10</name>
    <dbReference type="NCBI Taxonomy" id="1802054"/>
    <lineage>
        <taxon>Bacteria</taxon>
        <taxon>Candidatus Roizmaniibacteriota</taxon>
    </lineage>
</organism>
<feature type="binding site" evidence="2">
    <location>
        <begin position="58"/>
        <end position="60"/>
    </location>
    <ligand>
        <name>substrate</name>
    </ligand>
</feature>
<dbReference type="NCBIfam" id="TIGR00055">
    <property type="entry name" value="uppS"/>
    <property type="match status" value="1"/>
</dbReference>
<feature type="binding site" evidence="2">
    <location>
        <position position="30"/>
    </location>
    <ligand>
        <name>substrate</name>
    </ligand>
</feature>
<evidence type="ECO:0000256" key="1">
    <source>
        <dbReference type="ARBA" id="ARBA00022679"/>
    </source>
</evidence>
<dbReference type="HAMAP" id="MF_01139">
    <property type="entry name" value="ISPT"/>
    <property type="match status" value="1"/>
</dbReference>
<gene>
    <name evidence="3" type="ORF">A3F34_00385</name>
</gene>
<reference evidence="3 4" key="1">
    <citation type="journal article" date="2016" name="Nat. Commun.">
        <title>Thousands of microbial genomes shed light on interconnected biogeochemical processes in an aquifer system.</title>
        <authorList>
            <person name="Anantharaman K."/>
            <person name="Brown C.T."/>
            <person name="Hug L.A."/>
            <person name="Sharon I."/>
            <person name="Castelle C.J."/>
            <person name="Probst A.J."/>
            <person name="Thomas B.C."/>
            <person name="Singh A."/>
            <person name="Wilkins M.J."/>
            <person name="Karaoz U."/>
            <person name="Brodie E.L."/>
            <person name="Williams K.H."/>
            <person name="Hubbard S.S."/>
            <person name="Banfield J.F."/>
        </authorList>
    </citation>
    <scope>NUCLEOTIDE SEQUENCE [LARGE SCALE GENOMIC DNA]</scope>
</reference>
<comment type="cofactor">
    <cofactor evidence="2">
        <name>Mg(2+)</name>
        <dbReference type="ChEBI" id="CHEBI:18420"/>
    </cofactor>
    <text evidence="2">Binds 2 magnesium ions per subunit.</text>
</comment>
<dbReference type="SUPFAM" id="SSF64005">
    <property type="entry name" value="Undecaprenyl diphosphate synthase"/>
    <property type="match status" value="1"/>
</dbReference>
<feature type="binding site" evidence="2">
    <location>
        <position position="18"/>
    </location>
    <ligand>
        <name>substrate</name>
    </ligand>
</feature>
<dbReference type="GO" id="GO:0045547">
    <property type="term" value="F:ditrans,polycis-polyprenyl diphosphate synthase [(2E,6E)-farnesyl diphosphate specific] activity"/>
    <property type="evidence" value="ECO:0007669"/>
    <property type="project" value="TreeGrafter"/>
</dbReference>
<dbReference type="PANTHER" id="PTHR10291:SF0">
    <property type="entry name" value="DEHYDRODOLICHYL DIPHOSPHATE SYNTHASE 2"/>
    <property type="match status" value="1"/>
</dbReference>